<dbReference type="Proteomes" id="UP000552700">
    <property type="component" value="Unassembled WGS sequence"/>
</dbReference>
<gene>
    <name evidence="1" type="ORF">FHS92_000166</name>
</gene>
<accession>A0A841IU62</accession>
<protein>
    <submittedName>
        <fullName evidence="1">Uncharacterized protein</fullName>
    </submittedName>
</protein>
<proteinExistence type="predicted"/>
<dbReference type="AlphaFoldDB" id="A0A841IU62"/>
<name>A0A841IU62_9SPHN</name>
<evidence type="ECO:0000313" key="2">
    <source>
        <dbReference type="Proteomes" id="UP000552700"/>
    </source>
</evidence>
<comment type="caution">
    <text evidence="1">The sequence shown here is derived from an EMBL/GenBank/DDBJ whole genome shotgun (WGS) entry which is preliminary data.</text>
</comment>
<reference evidence="1 2" key="1">
    <citation type="submission" date="2020-08" db="EMBL/GenBank/DDBJ databases">
        <title>Genomic Encyclopedia of Type Strains, Phase IV (KMG-IV): sequencing the most valuable type-strain genomes for metagenomic binning, comparative biology and taxonomic classification.</title>
        <authorList>
            <person name="Goeker M."/>
        </authorList>
    </citation>
    <scope>NUCLEOTIDE SEQUENCE [LARGE SCALE GENOMIC DNA]</scope>
    <source>
        <strain evidence="1 2">DSM 102255</strain>
    </source>
</reference>
<sequence>MAFMILAGCAAGTSHHASTGNDEAFGPATNAMSLTESDSANVSRADERNRKYVCEAYAREHNIPTDCQ</sequence>
<dbReference type="EMBL" id="JACIJP010000001">
    <property type="protein sequence ID" value="MBB6122459.1"/>
    <property type="molecule type" value="Genomic_DNA"/>
</dbReference>
<evidence type="ECO:0000313" key="1">
    <source>
        <dbReference type="EMBL" id="MBB6122459.1"/>
    </source>
</evidence>
<organism evidence="1 2">
    <name type="scientific">Sphingobium subterraneum</name>
    <dbReference type="NCBI Taxonomy" id="627688"/>
    <lineage>
        <taxon>Bacteria</taxon>
        <taxon>Pseudomonadati</taxon>
        <taxon>Pseudomonadota</taxon>
        <taxon>Alphaproteobacteria</taxon>
        <taxon>Sphingomonadales</taxon>
        <taxon>Sphingomonadaceae</taxon>
        <taxon>Sphingobium</taxon>
    </lineage>
</organism>
<keyword evidence="2" id="KW-1185">Reference proteome</keyword>